<reference evidence="4 5" key="1">
    <citation type="journal article" date="2010" name="PLoS Biol.">
        <title>Multi-platform next-generation sequencing of the domestic turkey (Meleagris gallopavo): genome assembly and analysis.</title>
        <authorList>
            <person name="Dalloul R.A."/>
            <person name="Long J.A."/>
            <person name="Zimin A.V."/>
            <person name="Aslam L."/>
            <person name="Beal K."/>
            <person name="Blomberg L.A."/>
            <person name="Bouffard P."/>
            <person name="Burt D.W."/>
            <person name="Crasta O."/>
            <person name="Crooijmans R.P."/>
            <person name="Cooper K."/>
            <person name="Coulombe R.A."/>
            <person name="De S."/>
            <person name="Delany M.E."/>
            <person name="Dodgson J.B."/>
            <person name="Dong J.J."/>
            <person name="Evans C."/>
            <person name="Frederickson K.M."/>
            <person name="Flicek P."/>
            <person name="Florea L."/>
            <person name="Folkerts O."/>
            <person name="Groenen M.A."/>
            <person name="Harkins T.T."/>
            <person name="Herrero J."/>
            <person name="Hoffmann S."/>
            <person name="Megens H.J."/>
            <person name="Jiang A."/>
            <person name="de Jong P."/>
            <person name="Kaiser P."/>
            <person name="Kim H."/>
            <person name="Kim K.W."/>
            <person name="Kim S."/>
            <person name="Langenberger D."/>
            <person name="Lee M.K."/>
            <person name="Lee T."/>
            <person name="Mane S."/>
            <person name="Marcais G."/>
            <person name="Marz M."/>
            <person name="McElroy A.P."/>
            <person name="Modise T."/>
            <person name="Nefedov M."/>
            <person name="Notredame C."/>
            <person name="Paton I.R."/>
            <person name="Payne W.S."/>
            <person name="Pertea G."/>
            <person name="Prickett D."/>
            <person name="Puiu D."/>
            <person name="Qioa D."/>
            <person name="Raineri E."/>
            <person name="Ruffier M."/>
            <person name="Salzberg S.L."/>
            <person name="Schatz M.C."/>
            <person name="Scheuring C."/>
            <person name="Schmidt C.J."/>
            <person name="Schroeder S."/>
            <person name="Searle S.M."/>
            <person name="Smith E.J."/>
            <person name="Smith J."/>
            <person name="Sonstegard T.S."/>
            <person name="Stadler P.F."/>
            <person name="Tafer H."/>
            <person name="Tu Z.J."/>
            <person name="Van Tassell C.P."/>
            <person name="Vilella A.J."/>
            <person name="Williams K.P."/>
            <person name="Yorke J.A."/>
            <person name="Zhang L."/>
            <person name="Zhang H.B."/>
            <person name="Zhang X."/>
            <person name="Zhang Y."/>
            <person name="Reed K.M."/>
        </authorList>
    </citation>
    <scope>NUCLEOTIDE SEQUENCE [LARGE SCALE GENOMIC DNA]</scope>
</reference>
<evidence type="ECO:0000313" key="5">
    <source>
        <dbReference type="Proteomes" id="UP000001645"/>
    </source>
</evidence>
<protein>
    <recommendedName>
        <fullName evidence="3">Cation-transporting P-type ATPase N-terminal domain-containing protein</fullName>
    </recommendedName>
</protein>
<dbReference type="InterPro" id="IPR004014">
    <property type="entry name" value="ATPase_P-typ_cation-transptr_N"/>
</dbReference>
<reference evidence="4" key="2">
    <citation type="submission" date="2025-08" db="UniProtKB">
        <authorList>
            <consortium name="Ensembl"/>
        </authorList>
    </citation>
    <scope>IDENTIFICATION</scope>
</reference>
<evidence type="ECO:0000256" key="2">
    <source>
        <dbReference type="SAM" id="MobiDB-lite"/>
    </source>
</evidence>
<evidence type="ECO:0000259" key="3">
    <source>
        <dbReference type="Pfam" id="PF00690"/>
    </source>
</evidence>
<evidence type="ECO:0000313" key="4">
    <source>
        <dbReference type="Ensembl" id="ENSMGAP00000033979.1"/>
    </source>
</evidence>
<keyword evidence="5" id="KW-1185">Reference proteome</keyword>
<accession>A0A803YQD1</accession>
<feature type="region of interest" description="Disordered" evidence="2">
    <location>
        <begin position="24"/>
        <end position="50"/>
    </location>
</feature>
<dbReference type="Pfam" id="PF00690">
    <property type="entry name" value="Cation_ATPase_N"/>
    <property type="match status" value="1"/>
</dbReference>
<evidence type="ECO:0000256" key="1">
    <source>
        <dbReference type="ARBA" id="ARBA00022842"/>
    </source>
</evidence>
<keyword evidence="1" id="KW-0460">Magnesium</keyword>
<dbReference type="GeneTree" id="ENSGT00960000190689"/>
<dbReference type="InParanoid" id="A0A803YQD1"/>
<dbReference type="AlphaFoldDB" id="A0A803YQD1"/>
<sequence>MEAAHSVPVRDVLSRFDVSESCGLSPEQVRRNREKYGPNGERVGMGAPVG</sequence>
<dbReference type="Ensembl" id="ENSMGAT00000025680.1">
    <property type="protein sequence ID" value="ENSMGAP00000033979.1"/>
    <property type="gene ID" value="ENSMGAG00000018588.1"/>
</dbReference>
<dbReference type="Proteomes" id="UP000001645">
    <property type="component" value="Chromosome 21"/>
</dbReference>
<proteinExistence type="predicted"/>
<organism evidence="4 5">
    <name type="scientific">Meleagris gallopavo</name>
    <name type="common">Wild turkey</name>
    <dbReference type="NCBI Taxonomy" id="9103"/>
    <lineage>
        <taxon>Eukaryota</taxon>
        <taxon>Metazoa</taxon>
        <taxon>Chordata</taxon>
        <taxon>Craniata</taxon>
        <taxon>Vertebrata</taxon>
        <taxon>Euteleostomi</taxon>
        <taxon>Archelosauria</taxon>
        <taxon>Archosauria</taxon>
        <taxon>Dinosauria</taxon>
        <taxon>Saurischia</taxon>
        <taxon>Theropoda</taxon>
        <taxon>Coelurosauria</taxon>
        <taxon>Aves</taxon>
        <taxon>Neognathae</taxon>
        <taxon>Galloanserae</taxon>
        <taxon>Galliformes</taxon>
        <taxon>Phasianidae</taxon>
        <taxon>Meleagridinae</taxon>
        <taxon>Meleagris</taxon>
    </lineage>
</organism>
<feature type="domain" description="Cation-transporting P-type ATPase N-terminal" evidence="3">
    <location>
        <begin position="5"/>
        <end position="39"/>
    </location>
</feature>
<dbReference type="SUPFAM" id="SSF81665">
    <property type="entry name" value="Calcium ATPase, transmembrane domain M"/>
    <property type="match status" value="1"/>
</dbReference>
<reference evidence="4" key="3">
    <citation type="submission" date="2025-09" db="UniProtKB">
        <authorList>
            <consortium name="Ensembl"/>
        </authorList>
    </citation>
    <scope>IDENTIFICATION</scope>
</reference>
<dbReference type="InterPro" id="IPR023298">
    <property type="entry name" value="ATPase_P-typ_TM_dom_sf"/>
</dbReference>
<name>A0A803YQD1_MELGA</name>